<feature type="compositionally biased region" description="Gly residues" evidence="3">
    <location>
        <begin position="135"/>
        <end position="148"/>
    </location>
</feature>
<reference evidence="4 5" key="1">
    <citation type="journal article" date="2020" name="Nature">
        <title>Six reference-quality genomes reveal evolution of bat adaptations.</title>
        <authorList>
            <person name="Jebb D."/>
            <person name="Huang Z."/>
            <person name="Pippel M."/>
            <person name="Hughes G.M."/>
            <person name="Lavrichenko K."/>
            <person name="Devanna P."/>
            <person name="Winkler S."/>
            <person name="Jermiin L.S."/>
            <person name="Skirmuntt E.C."/>
            <person name="Katzourakis A."/>
            <person name="Burkitt-Gray L."/>
            <person name="Ray D.A."/>
            <person name="Sullivan K.A.M."/>
            <person name="Roscito J.G."/>
            <person name="Kirilenko B.M."/>
            <person name="Davalos L.M."/>
            <person name="Corthals A.P."/>
            <person name="Power M.L."/>
            <person name="Jones G."/>
            <person name="Ransome R.D."/>
            <person name="Dechmann D.K.N."/>
            <person name="Locatelli A.G."/>
            <person name="Puechmaille S.J."/>
            <person name="Fedrigo O."/>
            <person name="Jarvis E.D."/>
            <person name="Hiller M."/>
            <person name="Vernes S.C."/>
            <person name="Myers E.W."/>
            <person name="Teeling E.C."/>
        </authorList>
    </citation>
    <scope>NUCLEOTIDE SEQUENCE [LARGE SCALE GENOMIC DNA]</scope>
    <source>
        <strain evidence="4">Bat1K_MPI-CBG_1</strain>
    </source>
</reference>
<dbReference type="PANTHER" id="PTHR22406:SF2">
    <property type="entry name" value="SLAIN MOTIF-CONTAINING PROTEIN 1"/>
    <property type="match status" value="1"/>
</dbReference>
<feature type="compositionally biased region" description="Low complexity" evidence="3">
    <location>
        <begin position="235"/>
        <end position="253"/>
    </location>
</feature>
<organism evidence="4 5">
    <name type="scientific">Phyllostomus discolor</name>
    <name type="common">pale spear-nosed bat</name>
    <dbReference type="NCBI Taxonomy" id="89673"/>
    <lineage>
        <taxon>Eukaryota</taxon>
        <taxon>Metazoa</taxon>
        <taxon>Chordata</taxon>
        <taxon>Craniata</taxon>
        <taxon>Vertebrata</taxon>
        <taxon>Euteleostomi</taxon>
        <taxon>Mammalia</taxon>
        <taxon>Eutheria</taxon>
        <taxon>Laurasiatheria</taxon>
        <taxon>Chiroptera</taxon>
        <taxon>Yangochiroptera</taxon>
        <taxon>Phyllostomidae</taxon>
        <taxon>Phyllostominae</taxon>
        <taxon>Phyllostomus</taxon>
    </lineage>
</organism>
<dbReference type="GO" id="GO:0035371">
    <property type="term" value="C:microtubule plus-end"/>
    <property type="evidence" value="ECO:0007669"/>
    <property type="project" value="TreeGrafter"/>
</dbReference>
<dbReference type="AlphaFoldDB" id="A0A833Z092"/>
<feature type="compositionally biased region" description="Polar residues" evidence="3">
    <location>
        <begin position="378"/>
        <end position="393"/>
    </location>
</feature>
<dbReference type="GO" id="GO:0031116">
    <property type="term" value="P:positive regulation of microtubule polymerization"/>
    <property type="evidence" value="ECO:0007669"/>
    <property type="project" value="TreeGrafter"/>
</dbReference>
<proteinExistence type="inferred from homology"/>
<gene>
    <name evidence="4" type="ORF">HJG60_017313</name>
</gene>
<feature type="compositionally biased region" description="Pro residues" evidence="3">
    <location>
        <begin position="149"/>
        <end position="161"/>
    </location>
</feature>
<feature type="region of interest" description="Disordered" evidence="3">
    <location>
        <begin position="289"/>
        <end position="313"/>
    </location>
</feature>
<feature type="region of interest" description="Disordered" evidence="3">
    <location>
        <begin position="43"/>
        <end position="94"/>
    </location>
</feature>
<dbReference type="Pfam" id="PF15301">
    <property type="entry name" value="SLAIN"/>
    <property type="match status" value="1"/>
</dbReference>
<name>A0A833Z092_9CHIR</name>
<evidence type="ECO:0000256" key="3">
    <source>
        <dbReference type="SAM" id="MobiDB-lite"/>
    </source>
</evidence>
<feature type="region of interest" description="Disordered" evidence="3">
    <location>
        <begin position="1"/>
        <end position="22"/>
    </location>
</feature>
<feature type="compositionally biased region" description="Low complexity" evidence="3">
    <location>
        <begin position="50"/>
        <end position="61"/>
    </location>
</feature>
<protein>
    <submittedName>
        <fullName evidence="4">SLAIN motif family member 1</fullName>
    </submittedName>
</protein>
<dbReference type="Proteomes" id="UP000664940">
    <property type="component" value="Unassembled WGS sequence"/>
</dbReference>
<evidence type="ECO:0000256" key="2">
    <source>
        <dbReference type="ARBA" id="ARBA00023054"/>
    </source>
</evidence>
<evidence type="ECO:0000313" key="4">
    <source>
        <dbReference type="EMBL" id="KAF6084879.1"/>
    </source>
</evidence>
<dbReference type="EMBL" id="JABVXQ010000012">
    <property type="protein sequence ID" value="KAF6084879.1"/>
    <property type="molecule type" value="Genomic_DNA"/>
</dbReference>
<feature type="compositionally biased region" description="Low complexity" evidence="3">
    <location>
        <begin position="289"/>
        <end position="305"/>
    </location>
</feature>
<accession>A0A833Z092</accession>
<feature type="compositionally biased region" description="Polar residues" evidence="3">
    <location>
        <begin position="424"/>
        <end position="433"/>
    </location>
</feature>
<dbReference type="PANTHER" id="PTHR22406">
    <property type="entry name" value="NASCENT POLYPEPTIDE-ASSOCIATED COMPLEX SUBUNIT ALPHA, MUSCLE-SPECIFIC FORM"/>
    <property type="match status" value="1"/>
</dbReference>
<comment type="similarity">
    <text evidence="1">Belongs to the SLAIN motif-containing family.</text>
</comment>
<feature type="compositionally biased region" description="Pro residues" evidence="3">
    <location>
        <begin position="62"/>
        <end position="73"/>
    </location>
</feature>
<feature type="region of interest" description="Disordered" evidence="3">
    <location>
        <begin position="378"/>
        <end position="437"/>
    </location>
</feature>
<keyword evidence="2" id="KW-0175">Coiled coil</keyword>
<dbReference type="InterPro" id="IPR026179">
    <property type="entry name" value="Slain"/>
</dbReference>
<dbReference type="GO" id="GO:0007020">
    <property type="term" value="P:microtubule nucleation"/>
    <property type="evidence" value="ECO:0007669"/>
    <property type="project" value="TreeGrafter"/>
</dbReference>
<evidence type="ECO:0000256" key="1">
    <source>
        <dbReference type="ARBA" id="ARBA00006652"/>
    </source>
</evidence>
<evidence type="ECO:0000313" key="5">
    <source>
        <dbReference type="Proteomes" id="UP000664940"/>
    </source>
</evidence>
<feature type="region of interest" description="Disordered" evidence="3">
    <location>
        <begin position="233"/>
        <end position="254"/>
    </location>
</feature>
<dbReference type="GO" id="GO:0031122">
    <property type="term" value="P:cytoplasmic microtubule organization"/>
    <property type="evidence" value="ECO:0007669"/>
    <property type="project" value="TreeGrafter"/>
</dbReference>
<sequence length="567" mass="60013">MMAEQVKCASAGGGSGAGSGPVVNAELEVKKLQELVRKLEKQNEQLRSRAASAAAAPHLLLLPPPQPAAPPPAGACSPLGPRSPPATASASGGLGPAFPGTYCLPSPAPSLLCSLAQPPEAPFVYFKPASGFFGAGGSGPDPGGAGTPPGGPPALPSPPPTLLDEVEPLDLESLASWRDEDDYTWLYVGSSKTLSTSEKSLSPLQWCRHVLDNPTPEMEAARRSLCLRLEQGYTSRSSPLSPQSSIDSELSTSELEDDSISMGYKLQDLTDVQIMARLQEESLRQDYASTSASVSRHSSSVSLNSGKKGTCSDQEYDRFSLEDEEEFDHLPPPQPRLPRCSPFPRGIPHSQTFSSIRECRRGPSAQCFPSSGYQQQQHCYSPQAQTAEQQPGRTNGDKLRRSMPNLARMPSTTAVSSGGGSPVTVRNSQSFDSSLHGAGNGLSRIQSCIPSPGQLQHRIHSVGHFPVSVRQPLKATAYVSPTVQGSSSMPVSNGLQLYSSTGIPTPNKAATSGVMGRSALPRPSLAINGSNLPRSKIAQPVRSFLQPPKPLSSLSTLRDGNWRDGCY</sequence>
<feature type="region of interest" description="Disordered" evidence="3">
    <location>
        <begin position="135"/>
        <end position="162"/>
    </location>
</feature>
<comment type="caution">
    <text evidence="4">The sequence shown here is derived from an EMBL/GenBank/DDBJ whole genome shotgun (WGS) entry which is preliminary data.</text>
</comment>